<comment type="similarity">
    <text evidence="16">Belongs to the globin family.</text>
</comment>
<keyword evidence="7" id="KW-0285">Flavoprotein</keyword>
<keyword evidence="12" id="KW-0408">Iron</keyword>
<comment type="cofactor">
    <cofactor evidence="1">
        <name>heme b</name>
        <dbReference type="ChEBI" id="CHEBI:60344"/>
    </cofactor>
</comment>
<protein>
    <recommendedName>
        <fullName evidence="4">nitric oxide dioxygenase</fullName>
        <ecNumber evidence="4">1.14.12.17</ecNumber>
    </recommendedName>
</protein>
<evidence type="ECO:0000256" key="6">
    <source>
        <dbReference type="ARBA" id="ARBA00022621"/>
    </source>
</evidence>
<keyword evidence="16" id="KW-0813">Transport</keyword>
<dbReference type="FunFam" id="3.40.50.80:FF:000010">
    <property type="entry name" value="Flavohemoprotein"/>
    <property type="match status" value="1"/>
</dbReference>
<evidence type="ECO:0000256" key="10">
    <source>
        <dbReference type="ARBA" id="ARBA00022857"/>
    </source>
</evidence>
<dbReference type="InterPro" id="IPR017927">
    <property type="entry name" value="FAD-bd_FR_type"/>
</dbReference>
<evidence type="ECO:0000313" key="20">
    <source>
        <dbReference type="Proteomes" id="UP000008963"/>
    </source>
</evidence>
<dbReference type="EC" id="1.14.12.17" evidence="4"/>
<evidence type="ECO:0000313" key="19">
    <source>
        <dbReference type="EMBL" id="CBW27276.1"/>
    </source>
</evidence>
<evidence type="ECO:0000256" key="11">
    <source>
        <dbReference type="ARBA" id="ARBA00023002"/>
    </source>
</evidence>
<dbReference type="Gene3D" id="2.40.30.10">
    <property type="entry name" value="Translation factors"/>
    <property type="match status" value="1"/>
</dbReference>
<dbReference type="InterPro" id="IPR012292">
    <property type="entry name" value="Globin/Proto"/>
</dbReference>
<dbReference type="HOGENOM" id="CLU_003827_12_0_7"/>
<keyword evidence="6 16" id="KW-0561">Oxygen transport</keyword>
<dbReference type="PANTHER" id="PTHR43396:SF3">
    <property type="entry name" value="FLAVOHEMOPROTEIN"/>
    <property type="match status" value="1"/>
</dbReference>
<dbReference type="PROSITE" id="PS01033">
    <property type="entry name" value="GLOBIN"/>
    <property type="match status" value="1"/>
</dbReference>
<reference evidence="20" key="1">
    <citation type="journal article" date="2013" name="ISME J.">
        <title>A small predatory core genome in the divergent marine Bacteriovorax marinus SJ and the terrestrial Bdellovibrio bacteriovorus.</title>
        <authorList>
            <person name="Crossman L.C."/>
            <person name="Chen H."/>
            <person name="Cerdeno-Tarraga A.M."/>
            <person name="Brooks K."/>
            <person name="Quail M.A."/>
            <person name="Pineiro S.A."/>
            <person name="Hobley L."/>
            <person name="Sockett R.E."/>
            <person name="Bentley S.D."/>
            <person name="Parkhill J."/>
            <person name="Williams H.N."/>
            <person name="Stine O.C."/>
        </authorList>
    </citation>
    <scope>NUCLEOTIDE SEQUENCE [LARGE SCALE GENOMIC DNA]</scope>
    <source>
        <strain evidence="20">ATCC BAA-682 / DSM 15412 / SJ</strain>
    </source>
</reference>
<dbReference type="GO" id="GO:0071949">
    <property type="term" value="F:FAD binding"/>
    <property type="evidence" value="ECO:0007669"/>
    <property type="project" value="TreeGrafter"/>
</dbReference>
<keyword evidence="10" id="KW-0521">NADP</keyword>
<evidence type="ECO:0000256" key="8">
    <source>
        <dbReference type="ARBA" id="ARBA00022723"/>
    </source>
</evidence>
<dbReference type="CDD" id="cd06184">
    <property type="entry name" value="flavohem_like_fad_nad_binding"/>
    <property type="match status" value="1"/>
</dbReference>
<comment type="cofactor">
    <cofactor evidence="2">
        <name>FAD</name>
        <dbReference type="ChEBI" id="CHEBI:57692"/>
    </cofactor>
</comment>
<evidence type="ECO:0000256" key="1">
    <source>
        <dbReference type="ARBA" id="ARBA00001970"/>
    </source>
</evidence>
<evidence type="ECO:0000256" key="14">
    <source>
        <dbReference type="ARBA" id="ARBA00048649"/>
    </source>
</evidence>
<dbReference type="GO" id="GO:0020037">
    <property type="term" value="F:heme binding"/>
    <property type="evidence" value="ECO:0007669"/>
    <property type="project" value="InterPro"/>
</dbReference>
<keyword evidence="8" id="KW-0479">Metal-binding</keyword>
<feature type="domain" description="FAD-binding FR-type" evidence="18">
    <location>
        <begin position="167"/>
        <end position="277"/>
    </location>
</feature>
<organism evidence="19 20">
    <name type="scientific">Halobacteriovorax marinus (strain ATCC BAA-682 / DSM 15412 / SJ)</name>
    <name type="common">Bacteriovorax marinus</name>
    <dbReference type="NCBI Taxonomy" id="862908"/>
    <lineage>
        <taxon>Bacteria</taxon>
        <taxon>Pseudomonadati</taxon>
        <taxon>Bdellovibrionota</taxon>
        <taxon>Bacteriovoracia</taxon>
        <taxon>Bacteriovoracales</taxon>
        <taxon>Halobacteriovoraceae</taxon>
        <taxon>Halobacteriovorax</taxon>
    </lineage>
</organism>
<dbReference type="Pfam" id="PF00970">
    <property type="entry name" value="FAD_binding_6"/>
    <property type="match status" value="1"/>
</dbReference>
<dbReference type="PANTHER" id="PTHR43396">
    <property type="entry name" value="FLAVOHEMOPROTEIN"/>
    <property type="match status" value="1"/>
</dbReference>
<dbReference type="GO" id="GO:0005344">
    <property type="term" value="F:oxygen carrier activity"/>
    <property type="evidence" value="ECO:0007669"/>
    <property type="project" value="UniProtKB-KW"/>
</dbReference>
<dbReference type="NCBIfam" id="NF009805">
    <property type="entry name" value="PRK13289.1"/>
    <property type="match status" value="1"/>
</dbReference>
<dbReference type="InterPro" id="IPR008333">
    <property type="entry name" value="Cbr1-like_FAD-bd_dom"/>
</dbReference>
<evidence type="ECO:0000256" key="16">
    <source>
        <dbReference type="RuleBase" id="RU000356"/>
    </source>
</evidence>
<dbReference type="SUPFAM" id="SSF63380">
    <property type="entry name" value="Riboflavin synthase domain-like"/>
    <property type="match status" value="1"/>
</dbReference>
<keyword evidence="20" id="KW-1185">Reference proteome</keyword>
<comment type="catalytic activity">
    <reaction evidence="14">
        <text>2 nitric oxide + NADH + 2 O2 = 2 nitrate + NAD(+) + H(+)</text>
        <dbReference type="Rhea" id="RHEA:19469"/>
        <dbReference type="ChEBI" id="CHEBI:15378"/>
        <dbReference type="ChEBI" id="CHEBI:15379"/>
        <dbReference type="ChEBI" id="CHEBI:16480"/>
        <dbReference type="ChEBI" id="CHEBI:17632"/>
        <dbReference type="ChEBI" id="CHEBI:57540"/>
        <dbReference type="ChEBI" id="CHEBI:57945"/>
        <dbReference type="EC" id="1.14.12.17"/>
    </reaction>
</comment>
<dbReference type="InterPro" id="IPR017938">
    <property type="entry name" value="Riboflavin_synthase-like_b-brl"/>
</dbReference>
<dbReference type="Gene3D" id="3.40.50.80">
    <property type="entry name" value="Nucleotide-binding domain of ferredoxin-NADP reductase (FNR) module"/>
    <property type="match status" value="1"/>
</dbReference>
<dbReference type="InterPro" id="IPR039261">
    <property type="entry name" value="FNR_nucleotide-bd"/>
</dbReference>
<dbReference type="CDD" id="cd14783">
    <property type="entry name" value="FHb-globin_3"/>
    <property type="match status" value="1"/>
</dbReference>
<evidence type="ECO:0000256" key="9">
    <source>
        <dbReference type="ARBA" id="ARBA00022827"/>
    </source>
</evidence>
<dbReference type="eggNOG" id="COG1018">
    <property type="taxonomic scope" value="Bacteria"/>
</dbReference>
<keyword evidence="9" id="KW-0274">FAD</keyword>
<dbReference type="PROSITE" id="PS51384">
    <property type="entry name" value="FAD_FR"/>
    <property type="match status" value="1"/>
</dbReference>
<accession>E1X5F5</accession>
<dbReference type="InterPro" id="IPR009050">
    <property type="entry name" value="Globin-like_sf"/>
</dbReference>
<dbReference type="STRING" id="862908.BMS_2485"/>
<comment type="similarity">
    <text evidence="3">In the C-terminal section; belongs to the flavoprotein pyridine nucleotide cytochrome reductase family.</text>
</comment>
<keyword evidence="13" id="KW-0520">NAD</keyword>
<keyword evidence="11 19" id="KW-0560">Oxidoreductase</keyword>
<dbReference type="SUPFAM" id="SSF52343">
    <property type="entry name" value="Ferredoxin reductase-like, C-terminal NADP-linked domain"/>
    <property type="match status" value="1"/>
</dbReference>
<dbReference type="Pfam" id="PF00175">
    <property type="entry name" value="NAD_binding_1"/>
    <property type="match status" value="1"/>
</dbReference>
<evidence type="ECO:0000256" key="5">
    <source>
        <dbReference type="ARBA" id="ARBA00022617"/>
    </source>
</evidence>
<dbReference type="GO" id="GO:0046210">
    <property type="term" value="P:nitric oxide catabolic process"/>
    <property type="evidence" value="ECO:0007669"/>
    <property type="project" value="TreeGrafter"/>
</dbReference>
<gene>
    <name evidence="19" type="primary">hmpA</name>
    <name evidence="19" type="ordered locus">BMS_2485</name>
</gene>
<dbReference type="AlphaFoldDB" id="E1X5F5"/>
<dbReference type="InterPro" id="IPR000971">
    <property type="entry name" value="Globin"/>
</dbReference>
<dbReference type="GO" id="GO:0019825">
    <property type="term" value="F:oxygen binding"/>
    <property type="evidence" value="ECO:0007669"/>
    <property type="project" value="InterPro"/>
</dbReference>
<evidence type="ECO:0000256" key="2">
    <source>
        <dbReference type="ARBA" id="ARBA00001974"/>
    </source>
</evidence>
<dbReference type="PATRIC" id="fig|862908.3.peg.2369"/>
<keyword evidence="5 16" id="KW-0349">Heme</keyword>
<name>E1X5F5_HALMS</name>
<dbReference type="EMBL" id="FQ312005">
    <property type="protein sequence ID" value="CBW27276.1"/>
    <property type="molecule type" value="Genomic_DNA"/>
</dbReference>
<dbReference type="KEGG" id="bmx:BMS_2485"/>
<evidence type="ECO:0000259" key="17">
    <source>
        <dbReference type="PROSITE" id="PS01033"/>
    </source>
</evidence>
<evidence type="ECO:0000256" key="4">
    <source>
        <dbReference type="ARBA" id="ARBA00012229"/>
    </source>
</evidence>
<dbReference type="eggNOG" id="COG1017">
    <property type="taxonomic scope" value="Bacteria"/>
</dbReference>
<evidence type="ECO:0000259" key="18">
    <source>
        <dbReference type="PROSITE" id="PS51384"/>
    </source>
</evidence>
<dbReference type="SUPFAM" id="SSF46458">
    <property type="entry name" value="Globin-like"/>
    <property type="match status" value="1"/>
</dbReference>
<comment type="catalytic activity">
    <reaction evidence="15">
        <text>2 nitric oxide + NADPH + 2 O2 = 2 nitrate + NADP(+) + H(+)</text>
        <dbReference type="Rhea" id="RHEA:19465"/>
        <dbReference type="ChEBI" id="CHEBI:15378"/>
        <dbReference type="ChEBI" id="CHEBI:15379"/>
        <dbReference type="ChEBI" id="CHEBI:16480"/>
        <dbReference type="ChEBI" id="CHEBI:17632"/>
        <dbReference type="ChEBI" id="CHEBI:57783"/>
        <dbReference type="ChEBI" id="CHEBI:58349"/>
        <dbReference type="EC" id="1.14.12.17"/>
    </reaction>
</comment>
<evidence type="ECO:0000256" key="15">
    <source>
        <dbReference type="ARBA" id="ARBA00049433"/>
    </source>
</evidence>
<dbReference type="Proteomes" id="UP000008963">
    <property type="component" value="Chromosome"/>
</dbReference>
<sequence>MYSKYIFKIHIKGSIMLESKTIEIIKSTAPILEEHGVLLTKHFYKKLFEKNPEVMPYFNRAHQEMGTQQEALAGAICAYAKNIDNLSALSGAVSLIANKHSSLKIKPEHYPIVGVNLLESIKEVLGDGATDDIISAWKKAYFFLADILIEAEKNLYNEQLKSENGFNEFKKFRVVKKVQESSIISSFYLSSEDGLPAPSFKAGQYITIRVPFDGMTTMRNYSLSSFGDENFLRVSIKREDALEDKTPARYVSNYMHSQVEEGDIVEVGYPNGIFTLQPQNTDKNIVCIAGGIGITPLLSMIHCLNQNRKSTQSLKLIHANKNDEVHAFKSEVESIQELNPNFKAFFFYDELKREKRSNENIGFITREFLTEFISNDKSSDFYICGPKAFMKSIKNDLLALGVEENQIHYELFGPVESI</sequence>
<dbReference type="GO" id="GO:0071500">
    <property type="term" value="P:cellular response to nitrosative stress"/>
    <property type="evidence" value="ECO:0007669"/>
    <property type="project" value="TreeGrafter"/>
</dbReference>
<evidence type="ECO:0000256" key="12">
    <source>
        <dbReference type="ARBA" id="ARBA00023004"/>
    </source>
</evidence>
<dbReference type="Pfam" id="PF00042">
    <property type="entry name" value="Globin"/>
    <property type="match status" value="1"/>
</dbReference>
<dbReference type="InterPro" id="IPR001433">
    <property type="entry name" value="OxRdtase_FAD/NAD-bd"/>
</dbReference>
<feature type="domain" description="Globin" evidence="17">
    <location>
        <begin position="16"/>
        <end position="153"/>
    </location>
</feature>
<dbReference type="FunFam" id="1.10.490.10:FF:000003">
    <property type="entry name" value="Flavohemoprotein"/>
    <property type="match status" value="1"/>
</dbReference>
<dbReference type="GO" id="GO:0008941">
    <property type="term" value="F:nitric oxide dioxygenase NAD(P)H activity"/>
    <property type="evidence" value="ECO:0007669"/>
    <property type="project" value="UniProtKB-EC"/>
</dbReference>
<evidence type="ECO:0000256" key="3">
    <source>
        <dbReference type="ARBA" id="ARBA00006401"/>
    </source>
</evidence>
<evidence type="ECO:0000256" key="7">
    <source>
        <dbReference type="ARBA" id="ARBA00022630"/>
    </source>
</evidence>
<proteinExistence type="inferred from homology"/>
<dbReference type="GO" id="GO:0046872">
    <property type="term" value="F:metal ion binding"/>
    <property type="evidence" value="ECO:0007669"/>
    <property type="project" value="UniProtKB-KW"/>
</dbReference>
<evidence type="ECO:0000256" key="13">
    <source>
        <dbReference type="ARBA" id="ARBA00023027"/>
    </source>
</evidence>
<dbReference type="Gene3D" id="1.10.490.10">
    <property type="entry name" value="Globins"/>
    <property type="match status" value="1"/>
</dbReference>